<evidence type="ECO:0000256" key="3">
    <source>
        <dbReference type="ARBA" id="ARBA00022714"/>
    </source>
</evidence>
<sequence>MQNSTPHGAARRTVLHGAAVAGLGLTAAACSDDPDDSATPTAPVSLGSSGSVPVGGAKLYREEKLVVAQPAEGDFRAFSAVCTHKGCVLSSVERTEGHCACHGSRFDVTSGEVLQGPATKPLPKVPVRAKGGELTAGPQD</sequence>
<evidence type="ECO:0000256" key="1">
    <source>
        <dbReference type="ARBA" id="ARBA00002494"/>
    </source>
</evidence>
<organism evidence="12 13">
    <name type="scientific">Streptomyces gossypii</name>
    <dbReference type="NCBI Taxonomy" id="2883101"/>
    <lineage>
        <taxon>Bacteria</taxon>
        <taxon>Bacillati</taxon>
        <taxon>Actinomycetota</taxon>
        <taxon>Actinomycetes</taxon>
        <taxon>Kitasatosporales</taxon>
        <taxon>Streptomycetaceae</taxon>
        <taxon>Streptomyces</taxon>
    </lineage>
</organism>
<keyword evidence="7" id="KW-1015">Disulfide bond</keyword>
<evidence type="ECO:0000256" key="2">
    <source>
        <dbReference type="ARBA" id="ARBA00015816"/>
    </source>
</evidence>
<feature type="domain" description="Rieske" evidence="11">
    <location>
        <begin position="51"/>
        <end position="136"/>
    </location>
</feature>
<accession>A0ABT2K137</accession>
<protein>
    <recommendedName>
        <fullName evidence="2">Cytochrome bc1 complex Rieske iron-sulfur subunit</fullName>
    </recommendedName>
    <alternativeName>
        <fullName evidence="8">Cytochrome bc1 reductase complex subunit QcrA</fullName>
    </alternativeName>
</protein>
<dbReference type="PRINTS" id="PR00162">
    <property type="entry name" value="RIESKE"/>
</dbReference>
<gene>
    <name evidence="12" type="ORF">LHJ74_28920</name>
</gene>
<evidence type="ECO:0000256" key="6">
    <source>
        <dbReference type="ARBA" id="ARBA00023014"/>
    </source>
</evidence>
<dbReference type="InterPro" id="IPR017941">
    <property type="entry name" value="Rieske_2Fe-2S"/>
</dbReference>
<evidence type="ECO:0000259" key="11">
    <source>
        <dbReference type="PROSITE" id="PS51296"/>
    </source>
</evidence>
<evidence type="ECO:0000313" key="12">
    <source>
        <dbReference type="EMBL" id="MCT2593882.1"/>
    </source>
</evidence>
<dbReference type="InterPro" id="IPR036922">
    <property type="entry name" value="Rieske_2Fe-2S_sf"/>
</dbReference>
<evidence type="ECO:0000313" key="13">
    <source>
        <dbReference type="Proteomes" id="UP001156389"/>
    </source>
</evidence>
<reference evidence="12 13" key="1">
    <citation type="submission" date="2021-10" db="EMBL/GenBank/DDBJ databases">
        <title>Streptomyces gossypii sp. nov., isolated from soil collected from cotton field.</title>
        <authorList>
            <person name="Ge X."/>
            <person name="Chen X."/>
            <person name="Liu W."/>
        </authorList>
    </citation>
    <scope>NUCLEOTIDE SEQUENCE [LARGE SCALE GENOMIC DNA]</scope>
    <source>
        <strain evidence="12 13">N2-109</strain>
    </source>
</reference>
<evidence type="ECO:0000256" key="7">
    <source>
        <dbReference type="ARBA" id="ARBA00023157"/>
    </source>
</evidence>
<comment type="cofactor">
    <cofactor evidence="9">
        <name>[2Fe-2S] cluster</name>
        <dbReference type="ChEBI" id="CHEBI:190135"/>
    </cofactor>
</comment>
<dbReference type="EMBL" id="JAJAGO010000016">
    <property type="protein sequence ID" value="MCT2593882.1"/>
    <property type="molecule type" value="Genomic_DNA"/>
</dbReference>
<keyword evidence="5" id="KW-0408">Iron</keyword>
<evidence type="ECO:0000256" key="4">
    <source>
        <dbReference type="ARBA" id="ARBA00022723"/>
    </source>
</evidence>
<evidence type="ECO:0000256" key="8">
    <source>
        <dbReference type="ARBA" id="ARBA00029586"/>
    </source>
</evidence>
<dbReference type="InterPro" id="IPR006311">
    <property type="entry name" value="TAT_signal"/>
</dbReference>
<dbReference type="PANTHER" id="PTHR10134">
    <property type="entry name" value="CYTOCHROME B-C1 COMPLEX SUBUNIT RIESKE, MITOCHONDRIAL"/>
    <property type="match status" value="1"/>
</dbReference>
<evidence type="ECO:0000256" key="9">
    <source>
        <dbReference type="ARBA" id="ARBA00034078"/>
    </source>
</evidence>
<dbReference type="SUPFAM" id="SSF50022">
    <property type="entry name" value="ISP domain"/>
    <property type="match status" value="1"/>
</dbReference>
<dbReference type="RefSeq" id="WP_260221174.1">
    <property type="nucleotide sequence ID" value="NZ_JAJAGO010000016.1"/>
</dbReference>
<keyword evidence="3" id="KW-0001">2Fe-2S</keyword>
<dbReference type="InterPro" id="IPR005805">
    <property type="entry name" value="Rieske_Fe-S_prot_C"/>
</dbReference>
<keyword evidence="6" id="KW-0411">Iron-sulfur</keyword>
<feature type="region of interest" description="Disordered" evidence="10">
    <location>
        <begin position="115"/>
        <end position="140"/>
    </location>
</feature>
<keyword evidence="13" id="KW-1185">Reference proteome</keyword>
<proteinExistence type="predicted"/>
<evidence type="ECO:0000256" key="10">
    <source>
        <dbReference type="SAM" id="MobiDB-lite"/>
    </source>
</evidence>
<feature type="region of interest" description="Disordered" evidence="10">
    <location>
        <begin position="30"/>
        <end position="53"/>
    </location>
</feature>
<dbReference type="InterPro" id="IPR014349">
    <property type="entry name" value="Rieske_Fe-S_prot"/>
</dbReference>
<dbReference type="PROSITE" id="PS51296">
    <property type="entry name" value="RIESKE"/>
    <property type="match status" value="1"/>
</dbReference>
<comment type="function">
    <text evidence="1">Iron-sulfur subunit of the cytochrome bc1 complex, an essential component of the respiratory electron transport chain required for ATP synthesis. The bc1 complex catalyzes the oxidation of menaquinol and the reduction of cytochrome c in the respiratory chain. The bc1 complex operates through a Q-cycle mechanism that couples electron transfer to generation of the proton gradient that drives ATP synthesis.</text>
</comment>
<dbReference type="CDD" id="cd03467">
    <property type="entry name" value="Rieske"/>
    <property type="match status" value="1"/>
</dbReference>
<dbReference type="Proteomes" id="UP001156389">
    <property type="component" value="Unassembled WGS sequence"/>
</dbReference>
<comment type="caution">
    <text evidence="12">The sequence shown here is derived from an EMBL/GenBank/DDBJ whole genome shotgun (WGS) entry which is preliminary data.</text>
</comment>
<dbReference type="Gene3D" id="2.102.10.10">
    <property type="entry name" value="Rieske [2Fe-2S] iron-sulphur domain"/>
    <property type="match status" value="1"/>
</dbReference>
<name>A0ABT2K137_9ACTN</name>
<dbReference type="PROSITE" id="PS51318">
    <property type="entry name" value="TAT"/>
    <property type="match status" value="1"/>
</dbReference>
<evidence type="ECO:0000256" key="5">
    <source>
        <dbReference type="ARBA" id="ARBA00023004"/>
    </source>
</evidence>
<dbReference type="Pfam" id="PF00355">
    <property type="entry name" value="Rieske"/>
    <property type="match status" value="1"/>
</dbReference>
<keyword evidence="4" id="KW-0479">Metal-binding</keyword>